<dbReference type="AlphaFoldDB" id="A0A1G7J165"/>
<reference evidence="2" key="1">
    <citation type="submission" date="2016-10" db="EMBL/GenBank/DDBJ databases">
        <authorList>
            <person name="Varghese N."/>
            <person name="Submissions S."/>
        </authorList>
    </citation>
    <scope>NUCLEOTIDE SEQUENCE [LARGE SCALE GENOMIC DNA]</scope>
    <source>
        <strain evidence="2">IBRC-M 10760</strain>
    </source>
</reference>
<evidence type="ECO:0000313" key="1">
    <source>
        <dbReference type="EMBL" id="SDF18608.1"/>
    </source>
</evidence>
<dbReference type="EMBL" id="FNBK01000004">
    <property type="protein sequence ID" value="SDF18608.1"/>
    <property type="molecule type" value="Genomic_DNA"/>
</dbReference>
<dbReference type="PANTHER" id="PTHR11941">
    <property type="entry name" value="ENOYL-COA HYDRATASE-RELATED"/>
    <property type="match status" value="1"/>
</dbReference>
<evidence type="ECO:0000313" key="2">
    <source>
        <dbReference type="Proteomes" id="UP000199076"/>
    </source>
</evidence>
<sequence>MQSIGAGTVAVSFEDHRADVLLDRPEKRNAMDLTVLDDLRAAVETVDDREDVRVMTLLGNGPVFSAGMDLELMAEADMDGHQEIYDGLRGVFDGIADLSVPTVVGIEKAAIAGAFELTLPFDFRIIGADAAYGLKETKLGIFPFGGGTQRLPRLIGLAKAKELVMKSDTIDPEEAERLGLVNEVVEPGTVGEATRAYADELATRAPMGMTRAKECLNSAFDVTLAEGLDMEYERSREVWDSHDHREGFAAMLEDREPEFEGE</sequence>
<gene>
    <name evidence="1" type="ORF">SAMN05216218_104165</name>
</gene>
<name>A0A1G7J165_9EURY</name>
<dbReference type="InterPro" id="IPR029045">
    <property type="entry name" value="ClpP/crotonase-like_dom_sf"/>
</dbReference>
<organism evidence="1 2">
    <name type="scientific">Halorientalis regularis</name>
    <dbReference type="NCBI Taxonomy" id="660518"/>
    <lineage>
        <taxon>Archaea</taxon>
        <taxon>Methanobacteriati</taxon>
        <taxon>Methanobacteriota</taxon>
        <taxon>Stenosarchaea group</taxon>
        <taxon>Halobacteria</taxon>
        <taxon>Halobacteriales</taxon>
        <taxon>Haloarculaceae</taxon>
        <taxon>Halorientalis</taxon>
    </lineage>
</organism>
<dbReference type="Proteomes" id="UP000199076">
    <property type="component" value="Unassembled WGS sequence"/>
</dbReference>
<dbReference type="SUPFAM" id="SSF52096">
    <property type="entry name" value="ClpP/crotonase"/>
    <property type="match status" value="1"/>
</dbReference>
<dbReference type="CDD" id="cd06558">
    <property type="entry name" value="crotonase-like"/>
    <property type="match status" value="1"/>
</dbReference>
<dbReference type="GO" id="GO:0006635">
    <property type="term" value="P:fatty acid beta-oxidation"/>
    <property type="evidence" value="ECO:0007669"/>
    <property type="project" value="TreeGrafter"/>
</dbReference>
<dbReference type="Gene3D" id="3.90.226.10">
    <property type="entry name" value="2-enoyl-CoA Hydratase, Chain A, domain 1"/>
    <property type="match status" value="1"/>
</dbReference>
<dbReference type="OrthoDB" id="27846at2157"/>
<dbReference type="RefSeq" id="WP_092689749.1">
    <property type="nucleotide sequence ID" value="NZ_FNBK01000004.1"/>
</dbReference>
<dbReference type="GO" id="GO:0003824">
    <property type="term" value="F:catalytic activity"/>
    <property type="evidence" value="ECO:0007669"/>
    <property type="project" value="UniProtKB-ARBA"/>
</dbReference>
<dbReference type="STRING" id="660518.SAMN05216218_104165"/>
<protein>
    <submittedName>
        <fullName evidence="1">Enoyl-CoA hydratase</fullName>
    </submittedName>
</protein>
<proteinExistence type="predicted"/>
<accession>A0A1G7J165</accession>
<dbReference type="Pfam" id="PF00378">
    <property type="entry name" value="ECH_1"/>
    <property type="match status" value="1"/>
</dbReference>
<keyword evidence="2" id="KW-1185">Reference proteome</keyword>
<dbReference type="PANTHER" id="PTHR11941:SF54">
    <property type="entry name" value="ENOYL-COA HYDRATASE, MITOCHONDRIAL"/>
    <property type="match status" value="1"/>
</dbReference>
<dbReference type="InterPro" id="IPR001753">
    <property type="entry name" value="Enoyl-CoA_hydra/iso"/>
</dbReference>